<name>A0A947DDG9_9CYAN</name>
<organism evidence="1 2">
    <name type="scientific">Leptothoe spongobia TAU-MAC 1115</name>
    <dbReference type="NCBI Taxonomy" id="1967444"/>
    <lineage>
        <taxon>Bacteria</taxon>
        <taxon>Bacillati</taxon>
        <taxon>Cyanobacteriota</taxon>
        <taxon>Cyanophyceae</taxon>
        <taxon>Nodosilineales</taxon>
        <taxon>Cymatolegaceae</taxon>
        <taxon>Leptothoe</taxon>
        <taxon>Leptothoe spongobia</taxon>
    </lineage>
</organism>
<dbReference type="EMBL" id="JADOES010000007">
    <property type="protein sequence ID" value="MBT9314855.1"/>
    <property type="molecule type" value="Genomic_DNA"/>
</dbReference>
<protein>
    <submittedName>
        <fullName evidence="1">Uncharacterized protein</fullName>
    </submittedName>
</protein>
<dbReference type="AlphaFoldDB" id="A0A947DDG9"/>
<evidence type="ECO:0000313" key="2">
    <source>
        <dbReference type="Proteomes" id="UP000717364"/>
    </source>
</evidence>
<evidence type="ECO:0000313" key="1">
    <source>
        <dbReference type="EMBL" id="MBT9314855.1"/>
    </source>
</evidence>
<reference evidence="1" key="2">
    <citation type="journal article" date="2021" name="Mar. Drugs">
        <title>Genome Reduction and Secondary Metabolism of the Marine Sponge-Associated Cyanobacterium Leptothoe.</title>
        <authorList>
            <person name="Konstantinou D."/>
            <person name="Popin R.V."/>
            <person name="Fewer D.P."/>
            <person name="Sivonen K."/>
            <person name="Gkelis S."/>
        </authorList>
    </citation>
    <scope>NUCLEOTIDE SEQUENCE</scope>
    <source>
        <strain evidence="1">TAU-MAC 1115</strain>
    </source>
</reference>
<proteinExistence type="predicted"/>
<sequence>MSGTEGWLRFVLTRTFTLACPSFGHFVNFEFPEEIMFVYDPYGIAREIAKRAALIEQLNWEIEELRQSQIFDVEDNTDYTD</sequence>
<reference evidence="1" key="1">
    <citation type="submission" date="2020-11" db="EMBL/GenBank/DDBJ databases">
        <authorList>
            <person name="Konstantinou D."/>
            <person name="Gkelis S."/>
            <person name="Popin R."/>
            <person name="Fewer D."/>
            <person name="Sivonen K."/>
        </authorList>
    </citation>
    <scope>NUCLEOTIDE SEQUENCE</scope>
    <source>
        <strain evidence="1">TAU-MAC 1115</strain>
    </source>
</reference>
<comment type="caution">
    <text evidence="1">The sequence shown here is derived from an EMBL/GenBank/DDBJ whole genome shotgun (WGS) entry which is preliminary data.</text>
</comment>
<accession>A0A947DDG9</accession>
<keyword evidence="2" id="KW-1185">Reference proteome</keyword>
<gene>
    <name evidence="1" type="ORF">IXB50_05405</name>
</gene>
<dbReference type="Proteomes" id="UP000717364">
    <property type="component" value="Unassembled WGS sequence"/>
</dbReference>